<accession>A0ABW4IWL1</accession>
<evidence type="ECO:0000313" key="3">
    <source>
        <dbReference type="Proteomes" id="UP001597261"/>
    </source>
</evidence>
<evidence type="ECO:0008006" key="4">
    <source>
        <dbReference type="Google" id="ProtNLM"/>
    </source>
</evidence>
<feature type="compositionally biased region" description="Low complexity" evidence="1">
    <location>
        <begin position="243"/>
        <end position="255"/>
    </location>
</feature>
<name>A0ABW4IWL1_9ACTN</name>
<reference evidence="3" key="1">
    <citation type="journal article" date="2019" name="Int. J. Syst. Evol. Microbiol.">
        <title>The Global Catalogue of Microorganisms (GCM) 10K type strain sequencing project: providing services to taxonomists for standard genome sequencing and annotation.</title>
        <authorList>
            <consortium name="The Broad Institute Genomics Platform"/>
            <consortium name="The Broad Institute Genome Sequencing Center for Infectious Disease"/>
            <person name="Wu L."/>
            <person name="Ma J."/>
        </authorList>
    </citation>
    <scope>NUCLEOTIDE SEQUENCE [LARGE SCALE GENOMIC DNA]</scope>
    <source>
        <strain evidence="3">CGMCC 1.12470</strain>
    </source>
</reference>
<feature type="compositionally biased region" description="Basic and acidic residues" evidence="1">
    <location>
        <begin position="11"/>
        <end position="24"/>
    </location>
</feature>
<feature type="region of interest" description="Disordered" evidence="1">
    <location>
        <begin position="235"/>
        <end position="255"/>
    </location>
</feature>
<keyword evidence="3" id="KW-1185">Reference proteome</keyword>
<comment type="caution">
    <text evidence="2">The sequence shown here is derived from an EMBL/GenBank/DDBJ whole genome shotgun (WGS) entry which is preliminary data.</text>
</comment>
<dbReference type="RefSeq" id="WP_381086080.1">
    <property type="nucleotide sequence ID" value="NZ_JBHUDX010000066.1"/>
</dbReference>
<proteinExistence type="predicted"/>
<sequence>MATTRAQAGERAPERPRPRADRHGARTGSGRAARRAAAALLASVTGLALLSGCGLPDHRDTAGQGGASAQPSVAPKAPVPSGKPLGPDAHVPAPGAVDDNDATAVSKAWAEVAYGYDTKYDTSPHDAVLRATRWSTERKAAAERSYHPASGPGNDWNTWAKHRAWTAVTVNIELEDDAPKDSERVAYRSLVIEGTAHGRDGWTGTGPRLNAYVELVRSAVGEPWRVDDVTVVEAVAPPSPEQSTASDSGSDSSAH</sequence>
<dbReference type="Proteomes" id="UP001597261">
    <property type="component" value="Unassembled WGS sequence"/>
</dbReference>
<organism evidence="2 3">
    <name type="scientific">Streptomyces caeni</name>
    <dbReference type="NCBI Taxonomy" id="2307231"/>
    <lineage>
        <taxon>Bacteria</taxon>
        <taxon>Bacillati</taxon>
        <taxon>Actinomycetota</taxon>
        <taxon>Actinomycetes</taxon>
        <taxon>Kitasatosporales</taxon>
        <taxon>Streptomycetaceae</taxon>
        <taxon>Streptomyces</taxon>
    </lineage>
</organism>
<gene>
    <name evidence="2" type="ORF">ACFSL4_23025</name>
</gene>
<dbReference type="EMBL" id="JBHUDX010000066">
    <property type="protein sequence ID" value="MFD1660999.1"/>
    <property type="molecule type" value="Genomic_DNA"/>
</dbReference>
<feature type="region of interest" description="Disordered" evidence="1">
    <location>
        <begin position="1"/>
        <end position="36"/>
    </location>
</feature>
<feature type="region of interest" description="Disordered" evidence="1">
    <location>
        <begin position="52"/>
        <end position="99"/>
    </location>
</feature>
<evidence type="ECO:0000256" key="1">
    <source>
        <dbReference type="SAM" id="MobiDB-lite"/>
    </source>
</evidence>
<feature type="compositionally biased region" description="Low complexity" evidence="1">
    <location>
        <begin position="1"/>
        <end position="10"/>
    </location>
</feature>
<feature type="compositionally biased region" description="Low complexity" evidence="1">
    <location>
        <begin position="26"/>
        <end position="36"/>
    </location>
</feature>
<protein>
    <recommendedName>
        <fullName evidence="4">Lipoprotein</fullName>
    </recommendedName>
</protein>
<evidence type="ECO:0000313" key="2">
    <source>
        <dbReference type="EMBL" id="MFD1660999.1"/>
    </source>
</evidence>